<feature type="transmembrane region" description="Helical" evidence="1">
    <location>
        <begin position="52"/>
        <end position="75"/>
    </location>
</feature>
<accession>A0A9W8V6K7</accession>
<dbReference type="InterPro" id="IPR036259">
    <property type="entry name" value="MFS_trans_sf"/>
</dbReference>
<reference evidence="2" key="1">
    <citation type="submission" date="2022-09" db="EMBL/GenBank/DDBJ databases">
        <title>Fusarium specimens isolated from Avocado Roots.</title>
        <authorList>
            <person name="Stajich J."/>
            <person name="Roper C."/>
            <person name="Heimlech-Rivalta G."/>
        </authorList>
    </citation>
    <scope>NUCLEOTIDE SEQUENCE</scope>
    <source>
        <strain evidence="2">A02</strain>
    </source>
</reference>
<comment type="caution">
    <text evidence="2">The sequence shown here is derived from an EMBL/GenBank/DDBJ whole genome shotgun (WGS) entry which is preliminary data.</text>
</comment>
<sequence length="161" mass="16921">MSTTTTAVELCEPIERTSRGPYMSDTKHEADSSTDEILKASRLADSTVPDGGYGWVIVGSGAVMLWWALGTTYAWGVMQRALVEDGLSTPATLSFIGSLDAALMSALAIINSRLMRAIGMRNTAMLGVTVMGGSEILSSFAVKSLGALFFTSGVLMGTGVR</sequence>
<feature type="transmembrane region" description="Helical" evidence="1">
    <location>
        <begin position="136"/>
        <end position="156"/>
    </location>
</feature>
<dbReference type="AlphaFoldDB" id="A0A9W8V6K7"/>
<proteinExistence type="predicted"/>
<keyword evidence="3" id="KW-1185">Reference proteome</keyword>
<dbReference type="PANTHER" id="PTHR11360:SF305">
    <property type="entry name" value="MAJOR FACILITATOR SUPERFAMILY (MFS) PROFILE DOMAIN-CONTAINING PROTEIN"/>
    <property type="match status" value="1"/>
</dbReference>
<feature type="transmembrane region" description="Helical" evidence="1">
    <location>
        <begin position="95"/>
        <end position="115"/>
    </location>
</feature>
<keyword evidence="1" id="KW-0472">Membrane</keyword>
<dbReference type="EMBL" id="JAOQAV010000004">
    <property type="protein sequence ID" value="KAJ4195211.1"/>
    <property type="molecule type" value="Genomic_DNA"/>
</dbReference>
<name>A0A9W8V6K7_9HYPO</name>
<dbReference type="PANTHER" id="PTHR11360">
    <property type="entry name" value="MONOCARBOXYLATE TRANSPORTER"/>
    <property type="match status" value="1"/>
</dbReference>
<organism evidence="2 3">
    <name type="scientific">Fusarium falciforme</name>
    <dbReference type="NCBI Taxonomy" id="195108"/>
    <lineage>
        <taxon>Eukaryota</taxon>
        <taxon>Fungi</taxon>
        <taxon>Dikarya</taxon>
        <taxon>Ascomycota</taxon>
        <taxon>Pezizomycotina</taxon>
        <taxon>Sordariomycetes</taxon>
        <taxon>Hypocreomycetidae</taxon>
        <taxon>Hypocreales</taxon>
        <taxon>Nectriaceae</taxon>
        <taxon>Fusarium</taxon>
        <taxon>Fusarium solani species complex</taxon>
    </lineage>
</organism>
<dbReference type="InterPro" id="IPR050327">
    <property type="entry name" value="Proton-linked_MCT"/>
</dbReference>
<evidence type="ECO:0000313" key="3">
    <source>
        <dbReference type="Proteomes" id="UP001152087"/>
    </source>
</evidence>
<keyword evidence="1" id="KW-1133">Transmembrane helix</keyword>
<dbReference type="Proteomes" id="UP001152087">
    <property type="component" value="Unassembled WGS sequence"/>
</dbReference>
<dbReference type="SUPFAM" id="SSF103473">
    <property type="entry name" value="MFS general substrate transporter"/>
    <property type="match status" value="1"/>
</dbReference>
<keyword evidence="1" id="KW-0812">Transmembrane</keyword>
<protein>
    <submittedName>
        <fullName evidence="2">Uncharacterized protein</fullName>
    </submittedName>
</protein>
<evidence type="ECO:0000256" key="1">
    <source>
        <dbReference type="SAM" id="Phobius"/>
    </source>
</evidence>
<gene>
    <name evidence="2" type="ORF">NW755_002630</name>
</gene>
<evidence type="ECO:0000313" key="2">
    <source>
        <dbReference type="EMBL" id="KAJ4195211.1"/>
    </source>
</evidence>